<keyword evidence="1" id="KW-0812">Transmembrane</keyword>
<name>A0A8S9G0Q1_BRACR</name>
<evidence type="ECO:0000256" key="1">
    <source>
        <dbReference type="SAM" id="Phobius"/>
    </source>
</evidence>
<dbReference type="Proteomes" id="UP000712281">
    <property type="component" value="Unassembled WGS sequence"/>
</dbReference>
<sequence>MTTAGEDEVVGADSGFFVSTSLREFRILTASSIVFKAPKLPSVSPRSLLTPQSSRIFVIVFFNSSLSVSAFTAAASASAISTGGFWKNAGIYENSEQET</sequence>
<organism evidence="2 3">
    <name type="scientific">Brassica cretica</name>
    <name type="common">Mustard</name>
    <dbReference type="NCBI Taxonomy" id="69181"/>
    <lineage>
        <taxon>Eukaryota</taxon>
        <taxon>Viridiplantae</taxon>
        <taxon>Streptophyta</taxon>
        <taxon>Embryophyta</taxon>
        <taxon>Tracheophyta</taxon>
        <taxon>Spermatophyta</taxon>
        <taxon>Magnoliopsida</taxon>
        <taxon>eudicotyledons</taxon>
        <taxon>Gunneridae</taxon>
        <taxon>Pentapetalae</taxon>
        <taxon>rosids</taxon>
        <taxon>malvids</taxon>
        <taxon>Brassicales</taxon>
        <taxon>Brassicaceae</taxon>
        <taxon>Brassiceae</taxon>
        <taxon>Brassica</taxon>
    </lineage>
</organism>
<protein>
    <submittedName>
        <fullName evidence="2">Uncharacterized protein</fullName>
    </submittedName>
</protein>
<evidence type="ECO:0000313" key="3">
    <source>
        <dbReference type="Proteomes" id="UP000712281"/>
    </source>
</evidence>
<dbReference type="AlphaFoldDB" id="A0A8S9G0Q1"/>
<feature type="transmembrane region" description="Helical" evidence="1">
    <location>
        <begin position="56"/>
        <end position="80"/>
    </location>
</feature>
<dbReference type="EMBL" id="QGKW02002228">
    <property type="protein sequence ID" value="KAF2538884.1"/>
    <property type="molecule type" value="Genomic_DNA"/>
</dbReference>
<reference evidence="2" key="1">
    <citation type="submission" date="2019-12" db="EMBL/GenBank/DDBJ databases">
        <title>Genome sequencing and annotation of Brassica cretica.</title>
        <authorList>
            <person name="Studholme D.J."/>
            <person name="Sarris P.F."/>
        </authorList>
    </citation>
    <scope>NUCLEOTIDE SEQUENCE</scope>
    <source>
        <strain evidence="2">PFS-001/15</strain>
        <tissue evidence="2">Leaf</tissue>
    </source>
</reference>
<proteinExistence type="predicted"/>
<comment type="caution">
    <text evidence="2">The sequence shown here is derived from an EMBL/GenBank/DDBJ whole genome shotgun (WGS) entry which is preliminary data.</text>
</comment>
<keyword evidence="1" id="KW-0472">Membrane</keyword>
<evidence type="ECO:0000313" key="2">
    <source>
        <dbReference type="EMBL" id="KAF2538884.1"/>
    </source>
</evidence>
<gene>
    <name evidence="2" type="ORF">F2Q68_00022470</name>
</gene>
<accession>A0A8S9G0Q1</accession>
<keyword evidence="1" id="KW-1133">Transmembrane helix</keyword>